<evidence type="ECO:0000313" key="4">
    <source>
        <dbReference type="Proteomes" id="UP000386847"/>
    </source>
</evidence>
<feature type="region of interest" description="Disordered" evidence="1">
    <location>
        <begin position="1"/>
        <end position="26"/>
    </location>
</feature>
<proteinExistence type="predicted"/>
<dbReference type="GO" id="GO:0046872">
    <property type="term" value="F:metal ion binding"/>
    <property type="evidence" value="ECO:0007669"/>
    <property type="project" value="InterPro"/>
</dbReference>
<reference evidence="3 4" key="1">
    <citation type="submission" date="2019-10" db="EMBL/GenBank/DDBJ databases">
        <title>Genomic analysis of Raineyella sp. CBA3103.</title>
        <authorList>
            <person name="Roh S.W."/>
        </authorList>
    </citation>
    <scope>NUCLEOTIDE SEQUENCE [LARGE SCALE GENOMIC DNA]</scope>
    <source>
        <strain evidence="3 4">CBA3103</strain>
    </source>
</reference>
<keyword evidence="4" id="KW-1185">Reference proteome</keyword>
<gene>
    <name evidence="3" type="ORF">Rai3103_13055</name>
</gene>
<sequence length="234" mass="24569">MVEAAFGSWGGSGLPPTAERAPGPGRPEVVLADRPGSVQADVALGGPAPDRTDPRWADLRVATHAVGGAFWSRLNRVLREERGFTYGISMGLLPFRTGGAYSVTSSFRTEVAARAVAEARDLMSLRGAPLTTEEVTDAVAYSVGLLPLRYATARGVVEQTASNVLYGLPLGYVNEHLARLRRVTPDSATRSYTEVVEPATMSIVVAGDADALTGPLAAAGVVPDRVVRPEDVVG</sequence>
<feature type="domain" description="Peptidase M16 C-terminal" evidence="2">
    <location>
        <begin position="1"/>
        <end position="139"/>
    </location>
</feature>
<dbReference type="Pfam" id="PF05193">
    <property type="entry name" value="Peptidase_M16_C"/>
    <property type="match status" value="1"/>
</dbReference>
<dbReference type="AlphaFoldDB" id="A0A5Q2FCD2"/>
<dbReference type="KEGG" id="rain:Rai3103_13055"/>
<evidence type="ECO:0000256" key="1">
    <source>
        <dbReference type="SAM" id="MobiDB-lite"/>
    </source>
</evidence>
<accession>A0A5Q2FCD2</accession>
<name>A0A5Q2FCD2_9ACTN</name>
<dbReference type="EMBL" id="CP045725">
    <property type="protein sequence ID" value="QGF24428.1"/>
    <property type="molecule type" value="Genomic_DNA"/>
</dbReference>
<dbReference type="Proteomes" id="UP000386847">
    <property type="component" value="Chromosome"/>
</dbReference>
<organism evidence="3 4">
    <name type="scientific">Raineyella fluvialis</name>
    <dbReference type="NCBI Taxonomy" id="2662261"/>
    <lineage>
        <taxon>Bacteria</taxon>
        <taxon>Bacillati</taxon>
        <taxon>Actinomycetota</taxon>
        <taxon>Actinomycetes</taxon>
        <taxon>Propionibacteriales</taxon>
        <taxon>Propionibacteriaceae</taxon>
        <taxon>Raineyella</taxon>
    </lineage>
</organism>
<dbReference type="SUPFAM" id="SSF63411">
    <property type="entry name" value="LuxS/MPP-like metallohydrolase"/>
    <property type="match status" value="1"/>
</dbReference>
<evidence type="ECO:0000259" key="2">
    <source>
        <dbReference type="Pfam" id="PF05193"/>
    </source>
</evidence>
<evidence type="ECO:0000313" key="3">
    <source>
        <dbReference type="EMBL" id="QGF24428.1"/>
    </source>
</evidence>
<protein>
    <recommendedName>
        <fullName evidence="2">Peptidase M16 C-terminal domain-containing protein</fullName>
    </recommendedName>
</protein>
<dbReference type="Gene3D" id="3.30.830.10">
    <property type="entry name" value="Metalloenzyme, LuxS/M16 peptidase-like"/>
    <property type="match status" value="1"/>
</dbReference>
<dbReference type="RefSeq" id="WP_153572957.1">
    <property type="nucleotide sequence ID" value="NZ_CP045725.1"/>
</dbReference>
<dbReference type="InterPro" id="IPR007863">
    <property type="entry name" value="Peptidase_M16_C"/>
</dbReference>
<dbReference type="InterPro" id="IPR011249">
    <property type="entry name" value="Metalloenz_LuxS/M16"/>
</dbReference>